<keyword evidence="1" id="KW-0274">FAD</keyword>
<proteinExistence type="predicted"/>
<dbReference type="PROSITE" id="PS51387">
    <property type="entry name" value="FAD_PCMH"/>
    <property type="match status" value="1"/>
</dbReference>
<evidence type="ECO:0000256" key="2">
    <source>
        <dbReference type="ARBA" id="ARBA00023002"/>
    </source>
</evidence>
<dbReference type="InterPro" id="IPR010031">
    <property type="entry name" value="FAD_lactone_oxidase-like"/>
</dbReference>
<protein>
    <recommendedName>
        <fullName evidence="3">FAD-binding PCMH-type domain-containing protein</fullName>
    </recommendedName>
</protein>
<dbReference type="RefSeq" id="WP_099155777.1">
    <property type="nucleotide sequence ID" value="NZ_PDUD01000073.1"/>
</dbReference>
<dbReference type="Gene3D" id="3.30.70.2520">
    <property type="match status" value="1"/>
</dbReference>
<dbReference type="Pfam" id="PF01565">
    <property type="entry name" value="FAD_binding_4"/>
    <property type="match status" value="1"/>
</dbReference>
<dbReference type="OrthoDB" id="9800184at2"/>
<feature type="domain" description="FAD-binding PCMH-type" evidence="3">
    <location>
        <begin position="22"/>
        <end position="218"/>
    </location>
</feature>
<name>A0A2D0MX86_FLAN2</name>
<accession>A0A2D0MX86</accession>
<dbReference type="InterPro" id="IPR006094">
    <property type="entry name" value="Oxid_FAD_bind_N"/>
</dbReference>
<dbReference type="Pfam" id="PF04030">
    <property type="entry name" value="ALO"/>
    <property type="match status" value="1"/>
</dbReference>
<evidence type="ECO:0000256" key="1">
    <source>
        <dbReference type="ARBA" id="ARBA00022827"/>
    </source>
</evidence>
<dbReference type="PANTHER" id="PTHR43762">
    <property type="entry name" value="L-GULONOLACTONE OXIDASE"/>
    <property type="match status" value="1"/>
</dbReference>
<keyword evidence="2" id="KW-0560">Oxidoreductase</keyword>
<dbReference type="SUPFAM" id="SSF56176">
    <property type="entry name" value="FAD-binding/transporter-associated domain-like"/>
    <property type="match status" value="1"/>
</dbReference>
<evidence type="ECO:0000259" key="3">
    <source>
        <dbReference type="PROSITE" id="PS51387"/>
    </source>
</evidence>
<dbReference type="InterPro" id="IPR016166">
    <property type="entry name" value="FAD-bd_PCMH"/>
</dbReference>
<gene>
    <name evidence="4" type="ORF">CRP01_40285</name>
</gene>
<dbReference type="EMBL" id="PDUD01000073">
    <property type="protein sequence ID" value="PHN00827.1"/>
    <property type="molecule type" value="Genomic_DNA"/>
</dbReference>
<dbReference type="InterPro" id="IPR036318">
    <property type="entry name" value="FAD-bd_PCMH-like_sf"/>
</dbReference>
<organism evidence="4 5">
    <name type="scientific">Flavilitoribacter nigricans (strain ATCC 23147 / DSM 23189 / NBRC 102662 / NCIMB 1420 / SS-2)</name>
    <name type="common">Lewinella nigricans</name>
    <dbReference type="NCBI Taxonomy" id="1122177"/>
    <lineage>
        <taxon>Bacteria</taxon>
        <taxon>Pseudomonadati</taxon>
        <taxon>Bacteroidota</taxon>
        <taxon>Saprospiria</taxon>
        <taxon>Saprospirales</taxon>
        <taxon>Lewinellaceae</taxon>
        <taxon>Flavilitoribacter</taxon>
    </lineage>
</organism>
<dbReference type="Gene3D" id="3.30.43.10">
    <property type="entry name" value="Uridine Diphospho-n-acetylenolpyruvylglucosamine Reductase, domain 2"/>
    <property type="match status" value="1"/>
</dbReference>
<evidence type="ECO:0000313" key="5">
    <source>
        <dbReference type="Proteomes" id="UP000223913"/>
    </source>
</evidence>
<dbReference type="Gene3D" id="3.30.465.10">
    <property type="match status" value="1"/>
</dbReference>
<keyword evidence="1" id="KW-0285">Flavoprotein</keyword>
<dbReference type="PIRSF" id="PIRSF000136">
    <property type="entry name" value="LGO_GLO"/>
    <property type="match status" value="1"/>
</dbReference>
<sequence>MKTNLKNISRDRYTWYNCTGNVKVSPLRFFYPRTKEQIAEIVREAERRELRVRAVGSGHSFSEAAKGKDFLLSMKRMAGVSRPHKETLRTKFREMPLVSAQAGIVIRRLNRTLDRMGLALINMGVIDVQTLSGAIMTGTHGTGIGKPTMPDMVRSLKLVGTGGRFFQIEPTDGITDPDQHGSTNPIELIQDDDTFYSTILSFGGMGIIYEMTLEVKPQYKMLERRYLKPWSELEQELRNGSFMRQLKQKDFMAFRINPYKVSKGNRCAVVEQDIVGPDEKPRRLFALRKNLIFQIFSNLEFLIEGSVRRFRNSPNAVAKTIQLGLWSTKDTCYYGPSYKVLYQAGTAVLRHGISAEFAFEATGEKVIEVINAIIDQTKKNKDENGLYQSSYVSVRFVAPSRAYLSSAYDRATVYVDIPLLFGTIGDLEILERYQDLMIDMGGIPHWGKHNLQLYLRNDFIREQFARVGTWMAIRDRLDPKKTFLNDFIIKMGLGSKKAKRKAARLQKTGV</sequence>
<dbReference type="GO" id="GO:0016020">
    <property type="term" value="C:membrane"/>
    <property type="evidence" value="ECO:0007669"/>
    <property type="project" value="InterPro"/>
</dbReference>
<keyword evidence="5" id="KW-1185">Reference proteome</keyword>
<dbReference type="InterPro" id="IPR007173">
    <property type="entry name" value="ALO_C"/>
</dbReference>
<dbReference type="AlphaFoldDB" id="A0A2D0MX86"/>
<dbReference type="InterPro" id="IPR016169">
    <property type="entry name" value="FAD-bd_PCMH_sub2"/>
</dbReference>
<dbReference type="Proteomes" id="UP000223913">
    <property type="component" value="Unassembled WGS sequence"/>
</dbReference>
<evidence type="ECO:0000313" key="4">
    <source>
        <dbReference type="EMBL" id="PHN00827.1"/>
    </source>
</evidence>
<dbReference type="GO" id="GO:0071949">
    <property type="term" value="F:FAD binding"/>
    <property type="evidence" value="ECO:0007669"/>
    <property type="project" value="InterPro"/>
</dbReference>
<reference evidence="4 5" key="1">
    <citation type="submission" date="2017-10" db="EMBL/GenBank/DDBJ databases">
        <title>The draft genome sequence of Lewinella nigricans NBRC 102662.</title>
        <authorList>
            <person name="Wang K."/>
        </authorList>
    </citation>
    <scope>NUCLEOTIDE SEQUENCE [LARGE SCALE GENOMIC DNA]</scope>
    <source>
        <strain evidence="4 5">NBRC 102662</strain>
    </source>
</reference>
<dbReference type="GO" id="GO:0003885">
    <property type="term" value="F:D-arabinono-1,4-lactone oxidase activity"/>
    <property type="evidence" value="ECO:0007669"/>
    <property type="project" value="InterPro"/>
</dbReference>
<dbReference type="PANTHER" id="PTHR43762:SF1">
    <property type="entry name" value="D-ARABINONO-1,4-LACTONE OXIDASE"/>
    <property type="match status" value="1"/>
</dbReference>
<dbReference type="InterPro" id="IPR016167">
    <property type="entry name" value="FAD-bd_PCMH_sub1"/>
</dbReference>
<comment type="caution">
    <text evidence="4">The sequence shown here is derived from an EMBL/GenBank/DDBJ whole genome shotgun (WGS) entry which is preliminary data.</text>
</comment>